<evidence type="ECO:0008006" key="4">
    <source>
        <dbReference type="Google" id="ProtNLM"/>
    </source>
</evidence>
<dbReference type="EMBL" id="CP120956">
    <property type="protein sequence ID" value="WFF78766.1"/>
    <property type="molecule type" value="Genomic_DNA"/>
</dbReference>
<gene>
    <name evidence="2" type="ORF">PYR84_17670</name>
</gene>
<evidence type="ECO:0000313" key="2">
    <source>
        <dbReference type="EMBL" id="WFF78766.1"/>
    </source>
</evidence>
<evidence type="ECO:0000313" key="3">
    <source>
        <dbReference type="Proteomes" id="UP001219066"/>
    </source>
</evidence>
<dbReference type="Proteomes" id="UP001219066">
    <property type="component" value="Chromosome"/>
</dbReference>
<organism evidence="2 3">
    <name type="scientific">Delftia tsuruhatensis</name>
    <dbReference type="NCBI Taxonomy" id="180282"/>
    <lineage>
        <taxon>Bacteria</taxon>
        <taxon>Pseudomonadati</taxon>
        <taxon>Pseudomonadota</taxon>
        <taxon>Betaproteobacteria</taxon>
        <taxon>Burkholderiales</taxon>
        <taxon>Comamonadaceae</taxon>
        <taxon>Delftia</taxon>
    </lineage>
</organism>
<feature type="region of interest" description="Disordered" evidence="1">
    <location>
        <begin position="116"/>
        <end position="162"/>
    </location>
</feature>
<accession>A0AAX3SFF0</accession>
<dbReference type="RefSeq" id="WP_128422585.1">
    <property type="nucleotide sequence ID" value="NZ_CBCSDN010000014.1"/>
</dbReference>
<evidence type="ECO:0000256" key="1">
    <source>
        <dbReference type="SAM" id="MobiDB-lite"/>
    </source>
</evidence>
<dbReference type="AlphaFoldDB" id="A0AAX3SFF0"/>
<proteinExistence type="predicted"/>
<feature type="compositionally biased region" description="Polar residues" evidence="1">
    <location>
        <begin position="150"/>
        <end position="162"/>
    </location>
</feature>
<sequence>MSLSATLREVGRPVAYYPRLARFLGSVNAAILFAQLHYWHDRGSDTDLGVYKTSQELTEETGLSYREQATARAQLRAAGYLIETNRRLEHKVYFKLVPEAIDAAFEAWTEAQSANDENAFRETTKAQPAKCGKRRRRAAETSFDELRKAQSGNSTETTHKTTAYISTKAEASAEPMRVQDNKGVVHEIPADLHYPKEGRKTHKAWVAYAIAYHSKHKVWPVWNQTVAGQLSKFIDRVGAERAPRVAYHYVAKVNEPFVVNQMHPVKLLLANAETWSTQATQNQNGVQPAAPAPAPVQNKHSAAYAAIVED</sequence>
<reference evidence="2" key="1">
    <citation type="submission" date="2023-03" db="EMBL/GenBank/DDBJ databases">
        <title>Synergistic degradation of erythromycin by symbiotic bacteria Ery-6A and Ery-6B and application in simulated water remediation.</title>
        <authorList>
            <person name="Xu S."/>
        </authorList>
    </citation>
    <scope>NUCLEOTIDE SEQUENCE</scope>
    <source>
        <strain evidence="2">Ery-6A</strain>
    </source>
</reference>
<name>A0AAX3SFF0_9BURK</name>
<protein>
    <recommendedName>
        <fullName evidence="4">Helix-turn-helix domain-containing protein</fullName>
    </recommendedName>
</protein>